<dbReference type="GO" id="GO:0045338">
    <property type="term" value="P:farnesyl diphosphate metabolic process"/>
    <property type="evidence" value="ECO:0007669"/>
    <property type="project" value="InterPro"/>
</dbReference>
<organism evidence="1 2">
    <name type="scientific">Eiseniibacteriota bacterium</name>
    <dbReference type="NCBI Taxonomy" id="2212470"/>
    <lineage>
        <taxon>Bacteria</taxon>
        <taxon>Candidatus Eiseniibacteriota</taxon>
    </lineage>
</organism>
<dbReference type="Proteomes" id="UP000807850">
    <property type="component" value="Unassembled WGS sequence"/>
</dbReference>
<dbReference type="InterPro" id="IPR008949">
    <property type="entry name" value="Isoprenoid_synthase_dom_sf"/>
</dbReference>
<evidence type="ECO:0000313" key="2">
    <source>
        <dbReference type="Proteomes" id="UP000807850"/>
    </source>
</evidence>
<dbReference type="EMBL" id="JACQAY010000078">
    <property type="protein sequence ID" value="MBI3539172.1"/>
    <property type="molecule type" value="Genomic_DNA"/>
</dbReference>
<dbReference type="PANTHER" id="PTHR11626:SF2">
    <property type="entry name" value="SQUALENE SYNTHASE"/>
    <property type="match status" value="1"/>
</dbReference>
<dbReference type="Pfam" id="PF00494">
    <property type="entry name" value="SQS_PSY"/>
    <property type="match status" value="1"/>
</dbReference>
<gene>
    <name evidence="1" type="ORF">HY076_02750</name>
</gene>
<evidence type="ECO:0000313" key="1">
    <source>
        <dbReference type="EMBL" id="MBI3539172.1"/>
    </source>
</evidence>
<dbReference type="SUPFAM" id="SSF48576">
    <property type="entry name" value="Terpenoid synthases"/>
    <property type="match status" value="1"/>
</dbReference>
<dbReference type="AlphaFoldDB" id="A0A9D6L3M4"/>
<dbReference type="InterPro" id="IPR002060">
    <property type="entry name" value="Squ/phyt_synthse"/>
</dbReference>
<proteinExistence type="predicted"/>
<protein>
    <submittedName>
        <fullName evidence="1">Squalene/phytoene synthase family protein</fullName>
    </submittedName>
</protein>
<dbReference type="Gene3D" id="1.10.600.10">
    <property type="entry name" value="Farnesyl Diphosphate Synthase"/>
    <property type="match status" value="1"/>
</dbReference>
<dbReference type="InterPro" id="IPR044844">
    <property type="entry name" value="Trans_IPPS_euk-type"/>
</dbReference>
<reference evidence="1" key="1">
    <citation type="submission" date="2020-07" db="EMBL/GenBank/DDBJ databases">
        <title>Huge and variable diversity of episymbiotic CPR bacteria and DPANN archaea in groundwater ecosystems.</title>
        <authorList>
            <person name="He C.Y."/>
            <person name="Keren R."/>
            <person name="Whittaker M."/>
            <person name="Farag I.F."/>
            <person name="Doudna J."/>
            <person name="Cate J.H.D."/>
            <person name="Banfield J.F."/>
        </authorList>
    </citation>
    <scope>NUCLEOTIDE SEQUENCE</scope>
    <source>
        <strain evidence="1">NC_groundwater_928_Pr1_S-0.2um_72_17</strain>
    </source>
</reference>
<name>A0A9D6L3M4_UNCEI</name>
<comment type="caution">
    <text evidence="1">The sequence shown here is derived from an EMBL/GenBank/DDBJ whole genome shotgun (WGS) entry which is preliminary data.</text>
</comment>
<sequence length="205" mass="21552">MTGLDADRAYCRVALQRVSRTFALNTRLLRGTMGEAVRVGYLLCRTADALEDSWADTPDAMRARFGRLLAALAGDAAARDGLAAEARARASAGADLALVAELPRVLRVAAALPAAHRAALERGVTTLARGMCRYATRAAERGTAVAYVDDEAELDDYCWIVAGCVGVMLTELFAAEYGAGAGGLQAQRLVLAPAVGQALQLTNIL</sequence>
<dbReference type="PANTHER" id="PTHR11626">
    <property type="entry name" value="FARNESYL-DIPHOSPHATE FARNESYLTRANSFERASE"/>
    <property type="match status" value="1"/>
</dbReference>
<dbReference type="GO" id="GO:0051996">
    <property type="term" value="F:squalene synthase [NAD(P)H] activity"/>
    <property type="evidence" value="ECO:0007669"/>
    <property type="project" value="InterPro"/>
</dbReference>
<feature type="non-terminal residue" evidence="1">
    <location>
        <position position="205"/>
    </location>
</feature>
<accession>A0A9D6L3M4</accession>